<dbReference type="Pfam" id="PF10040">
    <property type="entry name" value="CRISPR_Cas6"/>
    <property type="match status" value="1"/>
</dbReference>
<evidence type="ECO:0000259" key="6">
    <source>
        <dbReference type="Pfam" id="PF19308"/>
    </source>
</evidence>
<keyword evidence="4" id="KW-0051">Antiviral defense</keyword>
<dbReference type="InterPro" id="IPR045648">
    <property type="entry name" value="CRISPR-assoc_Cas6-like_N"/>
</dbReference>
<reference evidence="7" key="1">
    <citation type="journal article" date="2015" name="ISME J.">
        <title>Draft Genome Sequence of Streptomyces incarnatus NRRL8089, which Produces the Nucleoside Antibiotic Sinefungin.</title>
        <authorList>
            <person name="Oshima K."/>
            <person name="Hattori M."/>
            <person name="Shimizu H."/>
            <person name="Fukuda K."/>
            <person name="Nemoto M."/>
            <person name="Inagaki K."/>
            <person name="Tamura T."/>
        </authorList>
    </citation>
    <scope>NUCLEOTIDE SEQUENCE</scope>
    <source>
        <strain evidence="7">FACHB-1277</strain>
    </source>
</reference>
<dbReference type="CDD" id="cd21141">
    <property type="entry name" value="Cas6_III-like"/>
    <property type="match status" value="1"/>
</dbReference>
<evidence type="ECO:0000256" key="3">
    <source>
        <dbReference type="ARBA" id="ARBA00022801"/>
    </source>
</evidence>
<proteinExistence type="predicted"/>
<dbReference type="NCBIfam" id="TIGR01877">
    <property type="entry name" value="cas_cas6"/>
    <property type="match status" value="1"/>
</dbReference>
<gene>
    <name evidence="7" type="primary">cas6</name>
    <name evidence="7" type="ORF">H6F44_07700</name>
</gene>
<sequence length="297" mass="33482">MPHSLVVNFMPKTPIYPEYLTGRHIHALFLTLVSSVDKELGDRLHGEKANKGFGLSPIQLAVSDWRLAVSSDKNKPKLRKANSQPLKTKSLSWHNQEIPPSTPCWWRISLLDEVLFGKLTGLWLNLNPDRPFHLGSADLYITSILGTPQSSQPWANFATYQQIYDRASETERNITFHLATPTAFRQGKFDSPLPTRDNVFKSLCDRWNKYSEIPINPEIIESIFPSRFDIKTEVVKNYDTHSFIGCVGEIGYRILGDASPEVIKQINAIADFAMFAGIGRKTTMGMGMAMRLLAVSD</sequence>
<dbReference type="Gene3D" id="3.30.70.1890">
    <property type="match status" value="1"/>
</dbReference>
<dbReference type="Gene3D" id="3.30.70.1900">
    <property type="match status" value="1"/>
</dbReference>
<dbReference type="InterPro" id="IPR045747">
    <property type="entry name" value="CRISPR-assoc_prot_Cas6_N_sf"/>
</dbReference>
<dbReference type="Proteomes" id="UP000631421">
    <property type="component" value="Unassembled WGS sequence"/>
</dbReference>
<keyword evidence="8" id="KW-1185">Reference proteome</keyword>
<evidence type="ECO:0000313" key="8">
    <source>
        <dbReference type="Proteomes" id="UP000631421"/>
    </source>
</evidence>
<reference evidence="7" key="2">
    <citation type="submission" date="2020-08" db="EMBL/GenBank/DDBJ databases">
        <authorList>
            <person name="Chen M."/>
            <person name="Teng W."/>
            <person name="Zhao L."/>
            <person name="Hu C."/>
            <person name="Zhou Y."/>
            <person name="Han B."/>
            <person name="Song L."/>
            <person name="Shu W."/>
        </authorList>
    </citation>
    <scope>NUCLEOTIDE SEQUENCE</scope>
    <source>
        <strain evidence="7">FACHB-1277</strain>
    </source>
</reference>
<feature type="domain" description="CRISPR-associated protein Cas6-like N-terminal" evidence="6">
    <location>
        <begin position="1"/>
        <end position="165"/>
    </location>
</feature>
<feature type="domain" description="CRISPR-associated protein Cas6 C-terminal" evidence="5">
    <location>
        <begin position="177"/>
        <end position="288"/>
    </location>
</feature>
<accession>A0A926Z5T0</accession>
<keyword evidence="1" id="KW-0540">Nuclease</keyword>
<evidence type="ECO:0000256" key="1">
    <source>
        <dbReference type="ARBA" id="ARBA00022722"/>
    </source>
</evidence>
<evidence type="ECO:0000313" key="7">
    <source>
        <dbReference type="EMBL" id="MBD2150005.1"/>
    </source>
</evidence>
<dbReference type="GO" id="GO:0016788">
    <property type="term" value="F:hydrolase activity, acting on ester bonds"/>
    <property type="evidence" value="ECO:0007669"/>
    <property type="project" value="InterPro"/>
</dbReference>
<evidence type="ECO:0000256" key="4">
    <source>
        <dbReference type="ARBA" id="ARBA00023118"/>
    </source>
</evidence>
<dbReference type="EMBL" id="JACJPY010000017">
    <property type="protein sequence ID" value="MBD2150005.1"/>
    <property type="molecule type" value="Genomic_DNA"/>
</dbReference>
<dbReference type="Pfam" id="PF19308">
    <property type="entry name" value="CRISPR_Cas6_N"/>
    <property type="match status" value="1"/>
</dbReference>
<evidence type="ECO:0000259" key="5">
    <source>
        <dbReference type="Pfam" id="PF10040"/>
    </source>
</evidence>
<dbReference type="AlphaFoldDB" id="A0A926Z5T0"/>
<dbReference type="GO" id="GO:0004519">
    <property type="term" value="F:endonuclease activity"/>
    <property type="evidence" value="ECO:0007669"/>
    <property type="project" value="UniProtKB-KW"/>
</dbReference>
<evidence type="ECO:0000256" key="2">
    <source>
        <dbReference type="ARBA" id="ARBA00022759"/>
    </source>
</evidence>
<dbReference type="RefSeq" id="WP_190350374.1">
    <property type="nucleotide sequence ID" value="NZ_JACJPY010000017.1"/>
</dbReference>
<protein>
    <submittedName>
        <fullName evidence="7">CRISPR-associated endoribonuclease Cas6</fullName>
    </submittedName>
</protein>
<dbReference type="GO" id="GO:0051607">
    <property type="term" value="P:defense response to virus"/>
    <property type="evidence" value="ECO:0007669"/>
    <property type="project" value="UniProtKB-KW"/>
</dbReference>
<keyword evidence="3" id="KW-0378">Hydrolase</keyword>
<comment type="caution">
    <text evidence="7">The sequence shown here is derived from an EMBL/GenBank/DDBJ whole genome shotgun (WGS) entry which is preliminary data.</text>
</comment>
<dbReference type="InterPro" id="IPR010156">
    <property type="entry name" value="CRISPR-assoc_prot_Cas6"/>
</dbReference>
<organism evidence="7 8">
    <name type="scientific">Pseudanabaena cinerea FACHB-1277</name>
    <dbReference type="NCBI Taxonomy" id="2949581"/>
    <lineage>
        <taxon>Bacteria</taxon>
        <taxon>Bacillati</taxon>
        <taxon>Cyanobacteriota</taxon>
        <taxon>Cyanophyceae</taxon>
        <taxon>Pseudanabaenales</taxon>
        <taxon>Pseudanabaenaceae</taxon>
        <taxon>Pseudanabaena</taxon>
        <taxon>Pseudanabaena cinerea</taxon>
    </lineage>
</organism>
<dbReference type="InterPro" id="IPR019267">
    <property type="entry name" value="CRISPR-assoc_Cas6_C"/>
</dbReference>
<name>A0A926Z5T0_9CYAN</name>
<keyword evidence="2" id="KW-0255">Endonuclease</keyword>